<dbReference type="PATRIC" id="fig|1434111.4.peg.3988"/>
<gene>
    <name evidence="2" type="ORF">MSLAZ_3021</name>
</gene>
<keyword evidence="1" id="KW-0472">Membrane</keyword>
<dbReference type="HOGENOM" id="CLU_2730406_0_0_2"/>
<evidence type="ECO:0000256" key="1">
    <source>
        <dbReference type="SAM" id="Phobius"/>
    </source>
</evidence>
<sequence length="71" mass="7871">MYFYSVPGFALATCGFYMGFKFLEAFLLGSVGLNFGHTFRMVFLVVAGAYMTRRGIVEHSMVGATRQIESA</sequence>
<proteinExistence type="predicted"/>
<keyword evidence="1" id="KW-0812">Transmembrane</keyword>
<dbReference type="RefSeq" id="WP_048128433.1">
    <property type="nucleotide sequence ID" value="NZ_CP009515.1"/>
</dbReference>
<dbReference type="AlphaFoldDB" id="A0A0E3S9J4"/>
<protein>
    <submittedName>
        <fullName evidence="2">Uncharacterized protein</fullName>
    </submittedName>
</protein>
<dbReference type="KEGG" id="mls:MSLAZ_3021"/>
<dbReference type="GeneID" id="24807898"/>
<keyword evidence="1" id="KW-1133">Transmembrane helix</keyword>
<name>A0A0E3S9J4_9EURY</name>
<evidence type="ECO:0000313" key="3">
    <source>
        <dbReference type="Proteomes" id="UP000033072"/>
    </source>
</evidence>
<dbReference type="Proteomes" id="UP000033072">
    <property type="component" value="Chromosome"/>
</dbReference>
<dbReference type="EMBL" id="CP009515">
    <property type="protein sequence ID" value="AKB76282.1"/>
    <property type="molecule type" value="Genomic_DNA"/>
</dbReference>
<keyword evidence="3" id="KW-1185">Reference proteome</keyword>
<evidence type="ECO:0000313" key="2">
    <source>
        <dbReference type="EMBL" id="AKB76282.1"/>
    </source>
</evidence>
<feature type="transmembrane region" description="Helical" evidence="1">
    <location>
        <begin position="25"/>
        <end position="51"/>
    </location>
</feature>
<organism evidence="2 3">
    <name type="scientific">Methanosarcina lacustris Z-7289</name>
    <dbReference type="NCBI Taxonomy" id="1434111"/>
    <lineage>
        <taxon>Archaea</taxon>
        <taxon>Methanobacteriati</taxon>
        <taxon>Methanobacteriota</taxon>
        <taxon>Stenosarchaea group</taxon>
        <taxon>Methanomicrobia</taxon>
        <taxon>Methanosarcinales</taxon>
        <taxon>Methanosarcinaceae</taxon>
        <taxon>Methanosarcina</taxon>
    </lineage>
</organism>
<reference evidence="2 3" key="1">
    <citation type="submission" date="2014-07" db="EMBL/GenBank/DDBJ databases">
        <title>Methanogenic archaea and the global carbon cycle.</title>
        <authorList>
            <person name="Henriksen J.R."/>
            <person name="Luke J."/>
            <person name="Reinhart S."/>
            <person name="Benedict M.N."/>
            <person name="Youngblut N.D."/>
            <person name="Metcalf M.E."/>
            <person name="Whitaker R.J."/>
            <person name="Metcalf W.W."/>
        </authorList>
    </citation>
    <scope>NUCLEOTIDE SEQUENCE [LARGE SCALE GENOMIC DNA]</scope>
    <source>
        <strain evidence="2 3">Z-7289</strain>
    </source>
</reference>
<accession>A0A0E3S9J4</accession>